<evidence type="ECO:0000313" key="3">
    <source>
        <dbReference type="Proteomes" id="UP000606494"/>
    </source>
</evidence>
<evidence type="ECO:0000313" key="2">
    <source>
        <dbReference type="EMBL" id="MBD1426398.1"/>
    </source>
</evidence>
<dbReference type="Proteomes" id="UP000606494">
    <property type="component" value="Unassembled WGS sequence"/>
</dbReference>
<proteinExistence type="predicted"/>
<dbReference type="EMBL" id="JACNYK010000003">
    <property type="protein sequence ID" value="MBD1426398.1"/>
    <property type="molecule type" value="Genomic_DNA"/>
</dbReference>
<accession>A0ABR7Y515</accession>
<keyword evidence="3" id="KW-1185">Reference proteome</keyword>
<evidence type="ECO:0000256" key="1">
    <source>
        <dbReference type="SAM" id="MobiDB-lite"/>
    </source>
</evidence>
<name>A0ABR7Y515_9SPHI</name>
<feature type="compositionally biased region" description="Basic and acidic residues" evidence="1">
    <location>
        <begin position="145"/>
        <end position="167"/>
    </location>
</feature>
<organism evidence="2 3">
    <name type="scientific">Sphingobacterium arenae</name>
    <dbReference type="NCBI Taxonomy" id="1280598"/>
    <lineage>
        <taxon>Bacteria</taxon>
        <taxon>Pseudomonadati</taxon>
        <taxon>Bacteroidota</taxon>
        <taxon>Sphingobacteriia</taxon>
        <taxon>Sphingobacteriales</taxon>
        <taxon>Sphingobacteriaceae</taxon>
        <taxon>Sphingobacterium</taxon>
    </lineage>
</organism>
<comment type="caution">
    <text evidence="2">The sequence shown here is derived from an EMBL/GenBank/DDBJ whole genome shotgun (WGS) entry which is preliminary data.</text>
</comment>
<protein>
    <submittedName>
        <fullName evidence="2">Uncharacterized protein</fullName>
    </submittedName>
</protein>
<feature type="compositionally biased region" description="Acidic residues" evidence="1">
    <location>
        <begin position="124"/>
        <end position="133"/>
    </location>
</feature>
<dbReference type="RefSeq" id="WP_190309560.1">
    <property type="nucleotide sequence ID" value="NZ_JACNYK010000003.1"/>
</dbReference>
<reference evidence="2 3" key="1">
    <citation type="submission" date="2020-08" db="EMBL/GenBank/DDBJ databases">
        <title>Sphingobacterium sp. DN00404 isolated from aquaculture water.</title>
        <authorList>
            <person name="Zhang M."/>
        </authorList>
    </citation>
    <scope>NUCLEOTIDE SEQUENCE [LARGE SCALE GENOMIC DNA]</scope>
    <source>
        <strain evidence="2 3">KCTC 32294</strain>
    </source>
</reference>
<feature type="region of interest" description="Disordered" evidence="1">
    <location>
        <begin position="123"/>
        <end position="176"/>
    </location>
</feature>
<gene>
    <name evidence="2" type="ORF">H8B17_12460</name>
</gene>
<sequence>MAYTKETIFSKIGELLVEINDDYTTLSDKSMAASDEVLLLLEAKAIYLTSHIEILRKLVATVGQESASVNEERSTSSFALEGEIDTQPVHDEIQEVIEKEGRQPEEADTPIHEMQTDVAPLAEDPSDIADDKEEPLAPSIQSTPIEKEEQPHLVVEESRPVQEEVKSEQAPAEGAQPEVVVNEVVEEPKQIILDESLNIPNVEEEKPVRPLTLNEILQQQRKTGVVDSNITSGVDKDKIVDLKSSISLNDKLLFIKDLFNGYSLAYSEAIELLNRYVTFAEADAFLQTNYALKNNWADKPQTVEKLYAILRKKFML</sequence>